<protein>
    <submittedName>
        <fullName evidence="4">Uncharacterized protein</fullName>
    </submittedName>
</protein>
<dbReference type="Gene3D" id="3.20.20.490">
    <property type="entry name" value="GxGYxYP glycoside hydrolase, C-terminal domain"/>
    <property type="match status" value="1"/>
</dbReference>
<dbReference type="AlphaFoldDB" id="A9V5L9"/>
<dbReference type="InterPro" id="IPR025832">
    <property type="entry name" value="GxGYxYP_C"/>
</dbReference>
<dbReference type="Proteomes" id="UP000001357">
    <property type="component" value="Unassembled WGS sequence"/>
</dbReference>
<accession>A9V5L9</accession>
<dbReference type="InterPro" id="IPR038410">
    <property type="entry name" value="GxGYxYP_C_sf"/>
</dbReference>
<name>A9V5L9_MONBE</name>
<sequence length="465" mass="50818">MSSCGHLHFSSNGLTAGLGALLEKPAYVLYDPSLRSSLVVALTAAGLRDAVVAAPAQANALQERGFVLAEDLSQRYRNQTDDVIFRDARDRYLAACNGSLIVWMGGACGANMQPGIADYGVARKAFFVDLNTDPNATLSVGNGTAEYALADEIVATLSQRSDQDFLLQGWHSYCKDEEHTFTTLASRHGGCVHGLNTNPNLSFLSALDVTPGFKFRNNPAPRINATITDKVVVAFVQTDGLGLGAWNGAARGQVPYTWEVTLPDLWIQPALLEIFYREATALDYFVAALGGPGYMYSNAVPPAQRQRLLHKAQQAMLQLDLHEMVTFDASRAEGQHTVTGNTNLSPSAVAAYFEDMNETRFWFNGYAPTFTAARDESGTTARSLLSFEYYLDPSRSVSDVLTDLELLAQLNAQRPYFLAVHVREFASQSTVVELVEKLPRDFLVTAADQFAQLANAHGTFRTRYA</sequence>
<feature type="domain" description="GxGYxYP putative glycoside hydrolase third N-terminal" evidence="3">
    <location>
        <begin position="99"/>
        <end position="205"/>
    </location>
</feature>
<dbReference type="PANTHER" id="PTHR37321:SF1">
    <property type="entry name" value="EXPORTED PROTEIN"/>
    <property type="match status" value="1"/>
</dbReference>
<dbReference type="Pfam" id="PF14323">
    <property type="entry name" value="GxGYxYP_C"/>
    <property type="match status" value="1"/>
</dbReference>
<evidence type="ECO:0000313" key="4">
    <source>
        <dbReference type="EMBL" id="EDQ87063.1"/>
    </source>
</evidence>
<dbReference type="InterPro" id="IPR048309">
    <property type="entry name" value="GxGYxYP_N_3rd"/>
</dbReference>
<evidence type="ECO:0000259" key="3">
    <source>
        <dbReference type="Pfam" id="PF20958"/>
    </source>
</evidence>
<feature type="domain" description="GxGYxYP putative glycoside hydrolase second N-terminal" evidence="2">
    <location>
        <begin position="27"/>
        <end position="92"/>
    </location>
</feature>
<dbReference type="Pfam" id="PF20957">
    <property type="entry name" value="GxGYxYP_N_2nd"/>
    <property type="match status" value="1"/>
</dbReference>
<dbReference type="InParanoid" id="A9V5L9"/>
<dbReference type="EMBL" id="CH991561">
    <property type="protein sequence ID" value="EDQ87063.1"/>
    <property type="molecule type" value="Genomic_DNA"/>
</dbReference>
<dbReference type="PANTHER" id="PTHR37321">
    <property type="entry name" value="EXPORTED PROTEIN-RELATED"/>
    <property type="match status" value="1"/>
</dbReference>
<organism evidence="4 5">
    <name type="scientific">Monosiga brevicollis</name>
    <name type="common">Choanoflagellate</name>
    <dbReference type="NCBI Taxonomy" id="81824"/>
    <lineage>
        <taxon>Eukaryota</taxon>
        <taxon>Choanoflagellata</taxon>
        <taxon>Craspedida</taxon>
        <taxon>Salpingoecidae</taxon>
        <taxon>Monosiga</taxon>
    </lineage>
</organism>
<proteinExistence type="predicted"/>
<dbReference type="eggNOG" id="ENOG502SJJB">
    <property type="taxonomic scope" value="Eukaryota"/>
</dbReference>
<dbReference type="InterPro" id="IPR048310">
    <property type="entry name" value="GxGYxYP_N_2nd"/>
</dbReference>
<evidence type="ECO:0000313" key="5">
    <source>
        <dbReference type="Proteomes" id="UP000001357"/>
    </source>
</evidence>
<dbReference type="GeneID" id="5893356"/>
<feature type="domain" description="GxGYxYP putative glycoside hydrolase C-terminal" evidence="1">
    <location>
        <begin position="229"/>
        <end position="454"/>
    </location>
</feature>
<evidence type="ECO:0000259" key="1">
    <source>
        <dbReference type="Pfam" id="PF14323"/>
    </source>
</evidence>
<dbReference type="RefSeq" id="XP_001748006.1">
    <property type="nucleotide sequence ID" value="XM_001747954.1"/>
</dbReference>
<gene>
    <name evidence="4" type="ORF">MONBRDRAFT_27553</name>
</gene>
<reference evidence="4 5" key="1">
    <citation type="journal article" date="2008" name="Nature">
        <title>The genome of the choanoflagellate Monosiga brevicollis and the origin of metazoans.</title>
        <authorList>
            <consortium name="JGI Sequencing"/>
            <person name="King N."/>
            <person name="Westbrook M.J."/>
            <person name="Young S.L."/>
            <person name="Kuo A."/>
            <person name="Abedin M."/>
            <person name="Chapman J."/>
            <person name="Fairclough S."/>
            <person name="Hellsten U."/>
            <person name="Isogai Y."/>
            <person name="Letunic I."/>
            <person name="Marr M."/>
            <person name="Pincus D."/>
            <person name="Putnam N."/>
            <person name="Rokas A."/>
            <person name="Wright K.J."/>
            <person name="Zuzow R."/>
            <person name="Dirks W."/>
            <person name="Good M."/>
            <person name="Goodstein D."/>
            <person name="Lemons D."/>
            <person name="Li W."/>
            <person name="Lyons J.B."/>
            <person name="Morris A."/>
            <person name="Nichols S."/>
            <person name="Richter D.J."/>
            <person name="Salamov A."/>
            <person name="Bork P."/>
            <person name="Lim W.A."/>
            <person name="Manning G."/>
            <person name="Miller W.T."/>
            <person name="McGinnis W."/>
            <person name="Shapiro H."/>
            <person name="Tjian R."/>
            <person name="Grigoriev I.V."/>
            <person name="Rokhsar D."/>
        </authorList>
    </citation>
    <scope>NUCLEOTIDE SEQUENCE [LARGE SCALE GENOMIC DNA]</scope>
    <source>
        <strain evidence="5">MX1 / ATCC 50154</strain>
    </source>
</reference>
<dbReference type="KEGG" id="mbr:MONBRDRAFT_27553"/>
<evidence type="ECO:0000259" key="2">
    <source>
        <dbReference type="Pfam" id="PF20957"/>
    </source>
</evidence>
<keyword evidence="5" id="KW-1185">Reference proteome</keyword>
<dbReference type="OMA" id="MQPGIAD"/>
<dbReference type="Pfam" id="PF20958">
    <property type="entry name" value="GxGYxYP_N_3rd"/>
    <property type="match status" value="1"/>
</dbReference>